<dbReference type="Proteomes" id="UP000499080">
    <property type="component" value="Unassembled WGS sequence"/>
</dbReference>
<keyword evidence="2" id="KW-1185">Reference proteome</keyword>
<name>A0A4Y2HCY4_ARAVE</name>
<evidence type="ECO:0000313" key="1">
    <source>
        <dbReference type="EMBL" id="GBM63131.1"/>
    </source>
</evidence>
<evidence type="ECO:0000313" key="2">
    <source>
        <dbReference type="Proteomes" id="UP000499080"/>
    </source>
</evidence>
<proteinExistence type="predicted"/>
<dbReference type="EMBL" id="BGPR01001852">
    <property type="protein sequence ID" value="GBM63131.1"/>
    <property type="molecule type" value="Genomic_DNA"/>
</dbReference>
<sequence>MTSATGLYHLLVAHREQLEEMAIVGVTTVIERFSLIVWAAETKILRKLPLLQSENTVKFVLTYVHLHNFLCKRQTSSASCSLPQTFNSDTAAKTLVLVNGGWKECPREKY</sequence>
<dbReference type="AlphaFoldDB" id="A0A4Y2HCY4"/>
<accession>A0A4Y2HCY4</accession>
<organism evidence="1 2">
    <name type="scientific">Araneus ventricosus</name>
    <name type="common">Orbweaver spider</name>
    <name type="synonym">Epeira ventricosa</name>
    <dbReference type="NCBI Taxonomy" id="182803"/>
    <lineage>
        <taxon>Eukaryota</taxon>
        <taxon>Metazoa</taxon>
        <taxon>Ecdysozoa</taxon>
        <taxon>Arthropoda</taxon>
        <taxon>Chelicerata</taxon>
        <taxon>Arachnida</taxon>
        <taxon>Araneae</taxon>
        <taxon>Araneomorphae</taxon>
        <taxon>Entelegynae</taxon>
        <taxon>Araneoidea</taxon>
        <taxon>Araneidae</taxon>
        <taxon>Araneus</taxon>
    </lineage>
</organism>
<comment type="caution">
    <text evidence="1">The sequence shown here is derived from an EMBL/GenBank/DDBJ whole genome shotgun (WGS) entry which is preliminary data.</text>
</comment>
<reference evidence="1 2" key="1">
    <citation type="journal article" date="2019" name="Sci. Rep.">
        <title>Orb-weaving spider Araneus ventricosus genome elucidates the spidroin gene catalogue.</title>
        <authorList>
            <person name="Kono N."/>
            <person name="Nakamura H."/>
            <person name="Ohtoshi R."/>
            <person name="Moran D.A.P."/>
            <person name="Shinohara A."/>
            <person name="Yoshida Y."/>
            <person name="Fujiwara M."/>
            <person name="Mori M."/>
            <person name="Tomita M."/>
            <person name="Arakawa K."/>
        </authorList>
    </citation>
    <scope>NUCLEOTIDE SEQUENCE [LARGE SCALE GENOMIC DNA]</scope>
</reference>
<protein>
    <submittedName>
        <fullName evidence="1">Uncharacterized protein</fullName>
    </submittedName>
</protein>
<gene>
    <name evidence="1" type="ORF">AVEN_150261_1</name>
</gene>